<sequence>MRQQSSIANGLVLSGMMTIREIFKQIASMYLSVPKENIWVEKLLLGSRHLEELGSIDLIMKFLDMIQSMGLLMGNR</sequence>
<dbReference type="AlphaFoldDB" id="A0A1C3RF88"/>
<accession>A0A1C3RF88</accession>
<protein>
    <submittedName>
        <fullName evidence="1">Uncharacterized protein</fullName>
    </submittedName>
</protein>
<keyword evidence="2" id="KW-1185">Reference proteome</keyword>
<evidence type="ECO:0000313" key="1">
    <source>
        <dbReference type="EMBL" id="SCA55929.1"/>
    </source>
</evidence>
<reference evidence="1 2" key="1">
    <citation type="submission" date="2016-07" db="EMBL/GenBank/DDBJ databases">
        <authorList>
            <person name="Lefevre C.T."/>
        </authorList>
    </citation>
    <scope>NUCLEOTIDE SEQUENCE [LARGE SCALE GENOMIC DNA]</scope>
    <source>
        <strain evidence="1">PR1</strain>
    </source>
</reference>
<gene>
    <name evidence="1" type="ORF">MTBPR1_140047</name>
</gene>
<organism evidence="1 2">
    <name type="scientific">Candidatus Terasakiella magnetica</name>
    <dbReference type="NCBI Taxonomy" id="1867952"/>
    <lineage>
        <taxon>Bacteria</taxon>
        <taxon>Pseudomonadati</taxon>
        <taxon>Pseudomonadota</taxon>
        <taxon>Alphaproteobacteria</taxon>
        <taxon>Rhodospirillales</taxon>
        <taxon>Terasakiellaceae</taxon>
        <taxon>Terasakiella</taxon>
    </lineage>
</organism>
<dbReference type="STRING" id="1867952.MTBPR1_140047"/>
<evidence type="ECO:0000313" key="2">
    <source>
        <dbReference type="Proteomes" id="UP000231658"/>
    </source>
</evidence>
<dbReference type="EMBL" id="FLYE01000006">
    <property type="protein sequence ID" value="SCA55929.1"/>
    <property type="molecule type" value="Genomic_DNA"/>
</dbReference>
<name>A0A1C3RF88_9PROT</name>
<proteinExistence type="predicted"/>
<dbReference type="Proteomes" id="UP000231658">
    <property type="component" value="Unassembled WGS sequence"/>
</dbReference>